<gene>
    <name evidence="4" type="ORF">BDQ12DRAFT_355718</name>
</gene>
<evidence type="ECO:0000313" key="5">
    <source>
        <dbReference type="Proteomes" id="UP000308652"/>
    </source>
</evidence>
<dbReference type="InterPro" id="IPR037104">
    <property type="entry name" value="Annexin_sf"/>
</dbReference>
<dbReference type="Gene3D" id="1.10.220.10">
    <property type="entry name" value="Annexin"/>
    <property type="match status" value="2"/>
</dbReference>
<organism evidence="4 5">
    <name type="scientific">Crucibulum laeve</name>
    <dbReference type="NCBI Taxonomy" id="68775"/>
    <lineage>
        <taxon>Eukaryota</taxon>
        <taxon>Fungi</taxon>
        <taxon>Dikarya</taxon>
        <taxon>Basidiomycota</taxon>
        <taxon>Agaricomycotina</taxon>
        <taxon>Agaricomycetes</taxon>
        <taxon>Agaricomycetidae</taxon>
        <taxon>Agaricales</taxon>
        <taxon>Agaricineae</taxon>
        <taxon>Nidulariaceae</taxon>
        <taxon>Crucibulum</taxon>
    </lineage>
</organism>
<dbReference type="GO" id="GO:0005634">
    <property type="term" value="C:nucleus"/>
    <property type="evidence" value="ECO:0007669"/>
    <property type="project" value="TreeGrafter"/>
</dbReference>
<dbReference type="InterPro" id="IPR018502">
    <property type="entry name" value="Annexin_repeat"/>
</dbReference>
<dbReference type="AlphaFoldDB" id="A0A5C3MEA5"/>
<dbReference type="GO" id="GO:0012506">
    <property type="term" value="C:vesicle membrane"/>
    <property type="evidence" value="ECO:0007669"/>
    <property type="project" value="TreeGrafter"/>
</dbReference>
<dbReference type="Proteomes" id="UP000308652">
    <property type="component" value="Unassembled WGS sequence"/>
</dbReference>
<dbReference type="OrthoDB" id="37886at2759"/>
<sequence>MMPQPAYAPQTPYGHIMFLGVPVPDPAAPRQPPAQQVPGFDFAATKASIDKTKKMMSIDEKTLIEVMLSLTIPQMHALDSYIRELKKESLVKYLKDLIGMKSSSAFTAVICALAAGPIIYDAELVFQAVDGIGTNEEKLNEVLLTRDHQEIVALRKAYEDVLQEKKKDGKRTLYSDVEKDLSGVDWDLFRGAIETQRLPENAQPVDHARVQADYAALMNAITDKAELFKILNNAPKNHLAAVYQTGVENGINLNSKDHFKSRFSADKDLRDSLRYLFGAVTSMKAYDGLYGIRQDAELLTESDEKQLTYRIVRGHWNAKRWAAVKEQFQSTKGVSLEDYVKKKTSGSLEDILVALVRKK</sequence>
<evidence type="ECO:0000256" key="2">
    <source>
        <dbReference type="ARBA" id="ARBA00022737"/>
    </source>
</evidence>
<keyword evidence="5" id="KW-1185">Reference proteome</keyword>
<protein>
    <recommendedName>
        <fullName evidence="6">Annexin</fullName>
    </recommendedName>
</protein>
<dbReference type="SMART" id="SM00335">
    <property type="entry name" value="ANX"/>
    <property type="match status" value="2"/>
</dbReference>
<evidence type="ECO:0000256" key="3">
    <source>
        <dbReference type="ARBA" id="ARBA00023216"/>
    </source>
</evidence>
<dbReference type="GO" id="GO:0005509">
    <property type="term" value="F:calcium ion binding"/>
    <property type="evidence" value="ECO:0007669"/>
    <property type="project" value="InterPro"/>
</dbReference>
<dbReference type="PRINTS" id="PR00196">
    <property type="entry name" value="ANNEXIN"/>
</dbReference>
<proteinExistence type="inferred from homology"/>
<dbReference type="GO" id="GO:0005886">
    <property type="term" value="C:plasma membrane"/>
    <property type="evidence" value="ECO:0007669"/>
    <property type="project" value="TreeGrafter"/>
</dbReference>
<reference evidence="4 5" key="1">
    <citation type="journal article" date="2019" name="Nat. Ecol. Evol.">
        <title>Megaphylogeny resolves global patterns of mushroom evolution.</title>
        <authorList>
            <person name="Varga T."/>
            <person name="Krizsan K."/>
            <person name="Foldi C."/>
            <person name="Dima B."/>
            <person name="Sanchez-Garcia M."/>
            <person name="Sanchez-Ramirez S."/>
            <person name="Szollosi G.J."/>
            <person name="Szarkandi J.G."/>
            <person name="Papp V."/>
            <person name="Albert L."/>
            <person name="Andreopoulos W."/>
            <person name="Angelini C."/>
            <person name="Antonin V."/>
            <person name="Barry K.W."/>
            <person name="Bougher N.L."/>
            <person name="Buchanan P."/>
            <person name="Buyck B."/>
            <person name="Bense V."/>
            <person name="Catcheside P."/>
            <person name="Chovatia M."/>
            <person name="Cooper J."/>
            <person name="Damon W."/>
            <person name="Desjardin D."/>
            <person name="Finy P."/>
            <person name="Geml J."/>
            <person name="Haridas S."/>
            <person name="Hughes K."/>
            <person name="Justo A."/>
            <person name="Karasinski D."/>
            <person name="Kautmanova I."/>
            <person name="Kiss B."/>
            <person name="Kocsube S."/>
            <person name="Kotiranta H."/>
            <person name="LaButti K.M."/>
            <person name="Lechner B.E."/>
            <person name="Liimatainen K."/>
            <person name="Lipzen A."/>
            <person name="Lukacs Z."/>
            <person name="Mihaltcheva S."/>
            <person name="Morgado L.N."/>
            <person name="Niskanen T."/>
            <person name="Noordeloos M.E."/>
            <person name="Ohm R.A."/>
            <person name="Ortiz-Santana B."/>
            <person name="Ovrebo C."/>
            <person name="Racz N."/>
            <person name="Riley R."/>
            <person name="Savchenko A."/>
            <person name="Shiryaev A."/>
            <person name="Soop K."/>
            <person name="Spirin V."/>
            <person name="Szebenyi C."/>
            <person name="Tomsovsky M."/>
            <person name="Tulloss R.E."/>
            <person name="Uehling J."/>
            <person name="Grigoriev I.V."/>
            <person name="Vagvolgyi C."/>
            <person name="Papp T."/>
            <person name="Martin F.M."/>
            <person name="Miettinen O."/>
            <person name="Hibbett D.S."/>
            <person name="Nagy L.G."/>
        </authorList>
    </citation>
    <scope>NUCLEOTIDE SEQUENCE [LARGE SCALE GENOMIC DNA]</scope>
    <source>
        <strain evidence="4 5">CBS 166.37</strain>
    </source>
</reference>
<name>A0A5C3MEA5_9AGAR</name>
<dbReference type="GO" id="GO:0005544">
    <property type="term" value="F:calcium-dependent phospholipid binding"/>
    <property type="evidence" value="ECO:0007669"/>
    <property type="project" value="InterPro"/>
</dbReference>
<dbReference type="Pfam" id="PF00191">
    <property type="entry name" value="Annexin"/>
    <property type="match status" value="1"/>
</dbReference>
<dbReference type="STRING" id="68775.A0A5C3MEA5"/>
<evidence type="ECO:0000256" key="1">
    <source>
        <dbReference type="ARBA" id="ARBA00007831"/>
    </source>
</evidence>
<keyword evidence="2" id="KW-0677">Repeat</keyword>
<dbReference type="PANTHER" id="PTHR10502:SF102">
    <property type="entry name" value="ANNEXIN B11"/>
    <property type="match status" value="1"/>
</dbReference>
<keyword evidence="3" id="KW-0041">Annexin</keyword>
<dbReference type="InterPro" id="IPR001464">
    <property type="entry name" value="Annexin"/>
</dbReference>
<dbReference type="SUPFAM" id="SSF47874">
    <property type="entry name" value="Annexin"/>
    <property type="match status" value="1"/>
</dbReference>
<dbReference type="GO" id="GO:0001786">
    <property type="term" value="F:phosphatidylserine binding"/>
    <property type="evidence" value="ECO:0007669"/>
    <property type="project" value="TreeGrafter"/>
</dbReference>
<dbReference type="GO" id="GO:0005737">
    <property type="term" value="C:cytoplasm"/>
    <property type="evidence" value="ECO:0007669"/>
    <property type="project" value="TreeGrafter"/>
</dbReference>
<accession>A0A5C3MEA5</accession>
<dbReference type="EMBL" id="ML213593">
    <property type="protein sequence ID" value="TFK42198.1"/>
    <property type="molecule type" value="Genomic_DNA"/>
</dbReference>
<dbReference type="PANTHER" id="PTHR10502">
    <property type="entry name" value="ANNEXIN"/>
    <property type="match status" value="1"/>
</dbReference>
<evidence type="ECO:0008006" key="6">
    <source>
        <dbReference type="Google" id="ProtNLM"/>
    </source>
</evidence>
<comment type="similarity">
    <text evidence="1">Belongs to the annexin family.</text>
</comment>
<dbReference type="PROSITE" id="PS51897">
    <property type="entry name" value="ANNEXIN_2"/>
    <property type="match status" value="1"/>
</dbReference>
<evidence type="ECO:0000313" key="4">
    <source>
        <dbReference type="EMBL" id="TFK42198.1"/>
    </source>
</evidence>